<dbReference type="EMBL" id="QWEZ01000001">
    <property type="protein sequence ID" value="RRJ83903.1"/>
    <property type="molecule type" value="Genomic_DNA"/>
</dbReference>
<name>A0A3P3VT08_9GAMM</name>
<keyword evidence="2" id="KW-1185">Reference proteome</keyword>
<evidence type="ECO:0000313" key="2">
    <source>
        <dbReference type="Proteomes" id="UP000280792"/>
    </source>
</evidence>
<reference evidence="1 2" key="1">
    <citation type="submission" date="2018-08" db="EMBL/GenBank/DDBJ databases">
        <authorList>
            <person name="Khan S.A."/>
        </authorList>
    </citation>
    <scope>NUCLEOTIDE SEQUENCE [LARGE SCALE GENOMIC DNA]</scope>
    <source>
        <strain evidence="1 2">GTF-13</strain>
    </source>
</reference>
<gene>
    <name evidence="1" type="ORF">D0544_01930</name>
</gene>
<dbReference type="Proteomes" id="UP000280792">
    <property type="component" value="Unassembled WGS sequence"/>
</dbReference>
<proteinExistence type="predicted"/>
<accession>A0A3P3VT08</accession>
<comment type="caution">
    <text evidence="1">The sequence shown here is derived from an EMBL/GenBank/DDBJ whole genome shotgun (WGS) entry which is preliminary data.</text>
</comment>
<dbReference type="AlphaFoldDB" id="A0A3P3VT08"/>
<sequence length="66" mass="7560">MSLTINAWMEADQQLCLDIRNLETGGTELEWRFNPLQAGQEPSNQALKQLFRQLLLLSCKSRISIP</sequence>
<protein>
    <submittedName>
        <fullName evidence="1">Uncharacterized protein</fullName>
    </submittedName>
</protein>
<dbReference type="RefSeq" id="WP_125014323.1">
    <property type="nucleotide sequence ID" value="NZ_QWEZ01000001.1"/>
</dbReference>
<evidence type="ECO:0000313" key="1">
    <source>
        <dbReference type="EMBL" id="RRJ83903.1"/>
    </source>
</evidence>
<organism evidence="1 2">
    <name type="scientific">Aestuariirhabdus litorea</name>
    <dbReference type="NCBI Taxonomy" id="2528527"/>
    <lineage>
        <taxon>Bacteria</taxon>
        <taxon>Pseudomonadati</taxon>
        <taxon>Pseudomonadota</taxon>
        <taxon>Gammaproteobacteria</taxon>
        <taxon>Oceanospirillales</taxon>
        <taxon>Aestuariirhabdaceae</taxon>
        <taxon>Aestuariirhabdus</taxon>
    </lineage>
</organism>
<reference evidence="1 2" key="2">
    <citation type="submission" date="2018-12" db="EMBL/GenBank/DDBJ databases">
        <title>Simiduia agarivorans gen. nov., sp. nov., a marine, agarolytic bacterium isolated from shallow coastal water from Keelung, Taiwan.</title>
        <authorList>
            <person name="Shieh W.Y."/>
        </authorList>
    </citation>
    <scope>NUCLEOTIDE SEQUENCE [LARGE SCALE GENOMIC DNA]</scope>
    <source>
        <strain evidence="1 2">GTF-13</strain>
    </source>
</reference>